<evidence type="ECO:0008006" key="12">
    <source>
        <dbReference type="Google" id="ProtNLM"/>
    </source>
</evidence>
<dbReference type="PANTHER" id="PTHR11533">
    <property type="entry name" value="PROTEASE M1 ZINC METALLOPROTEASE"/>
    <property type="match status" value="1"/>
</dbReference>
<evidence type="ECO:0000256" key="4">
    <source>
        <dbReference type="ARBA" id="ARBA00022723"/>
    </source>
</evidence>
<dbReference type="SUPFAM" id="SSF63737">
    <property type="entry name" value="Leukotriene A4 hydrolase N-terminal domain"/>
    <property type="match status" value="1"/>
</dbReference>
<protein>
    <recommendedName>
        <fullName evidence="12">Puromycin-sensitive aminopeptidase</fullName>
    </recommendedName>
</protein>
<comment type="similarity">
    <text evidence="2">Belongs to the peptidase M1 family.</text>
</comment>
<dbReference type="CDD" id="cd09601">
    <property type="entry name" value="M1_APN-Q_like"/>
    <property type="match status" value="1"/>
</dbReference>
<keyword evidence="11" id="KW-1185">Reference proteome</keyword>
<organism evidence="10 11">
    <name type="scientific">Magallana gigas</name>
    <name type="common">Pacific oyster</name>
    <name type="synonym">Crassostrea gigas</name>
    <dbReference type="NCBI Taxonomy" id="29159"/>
    <lineage>
        <taxon>Eukaryota</taxon>
        <taxon>Metazoa</taxon>
        <taxon>Spiralia</taxon>
        <taxon>Lophotrochozoa</taxon>
        <taxon>Mollusca</taxon>
        <taxon>Bivalvia</taxon>
        <taxon>Autobranchia</taxon>
        <taxon>Pteriomorphia</taxon>
        <taxon>Ostreida</taxon>
        <taxon>Ostreoidea</taxon>
        <taxon>Ostreidae</taxon>
        <taxon>Magallana</taxon>
    </lineage>
</organism>
<accession>A0A8W8IKD0</accession>
<evidence type="ECO:0000256" key="7">
    <source>
        <dbReference type="ARBA" id="ARBA00023049"/>
    </source>
</evidence>
<dbReference type="GO" id="GO:0016020">
    <property type="term" value="C:membrane"/>
    <property type="evidence" value="ECO:0007669"/>
    <property type="project" value="TreeGrafter"/>
</dbReference>
<evidence type="ECO:0000259" key="9">
    <source>
        <dbReference type="Pfam" id="PF17900"/>
    </source>
</evidence>
<keyword evidence="6" id="KW-0862">Zinc</keyword>
<dbReference type="Gene3D" id="2.60.40.1730">
    <property type="entry name" value="tricorn interacting facor f3 domain"/>
    <property type="match status" value="1"/>
</dbReference>
<keyword evidence="4" id="KW-0479">Metal-binding</keyword>
<dbReference type="InterPro" id="IPR045357">
    <property type="entry name" value="Aminopeptidase_N-like_N"/>
</dbReference>
<dbReference type="InterPro" id="IPR024571">
    <property type="entry name" value="ERAP1-like_C_dom"/>
</dbReference>
<dbReference type="Pfam" id="PF17900">
    <property type="entry name" value="Peptidase_M1_N"/>
    <property type="match status" value="1"/>
</dbReference>
<dbReference type="EnsemblMetazoa" id="G14427.11">
    <property type="protein sequence ID" value="G14427.11:cds"/>
    <property type="gene ID" value="G14427"/>
</dbReference>
<dbReference type="AlphaFoldDB" id="A0A8W8IKD0"/>
<dbReference type="FunFam" id="1.25.50.20:FF:000002">
    <property type="entry name" value="Aminopeptidase"/>
    <property type="match status" value="1"/>
</dbReference>
<dbReference type="Pfam" id="PF11838">
    <property type="entry name" value="ERAP1_C"/>
    <property type="match status" value="1"/>
</dbReference>
<reference evidence="10" key="1">
    <citation type="submission" date="2022-08" db="UniProtKB">
        <authorList>
            <consortium name="EnsemblMetazoa"/>
        </authorList>
    </citation>
    <scope>IDENTIFICATION</scope>
    <source>
        <strain evidence="10">05x7-T-G4-1.051#20</strain>
    </source>
</reference>
<dbReference type="Gene3D" id="3.30.2010.30">
    <property type="match status" value="1"/>
</dbReference>
<comment type="cofactor">
    <cofactor evidence="1">
        <name>Zn(2+)</name>
        <dbReference type="ChEBI" id="CHEBI:29105"/>
    </cofactor>
</comment>
<dbReference type="Gene3D" id="1.25.50.20">
    <property type="match status" value="1"/>
</dbReference>
<evidence type="ECO:0000256" key="2">
    <source>
        <dbReference type="ARBA" id="ARBA00010136"/>
    </source>
</evidence>
<name>A0A8W8IKD0_MAGGI</name>
<dbReference type="InterPro" id="IPR042097">
    <property type="entry name" value="Aminopeptidase_N-like_N_sf"/>
</dbReference>
<dbReference type="GO" id="GO:0008270">
    <property type="term" value="F:zinc ion binding"/>
    <property type="evidence" value="ECO:0007669"/>
    <property type="project" value="TreeGrafter"/>
</dbReference>
<keyword evidence="5" id="KW-0378">Hydrolase</keyword>
<evidence type="ECO:0000313" key="11">
    <source>
        <dbReference type="Proteomes" id="UP000005408"/>
    </source>
</evidence>
<dbReference type="PRINTS" id="PR00756">
    <property type="entry name" value="ALADIPTASE"/>
</dbReference>
<evidence type="ECO:0000259" key="8">
    <source>
        <dbReference type="Pfam" id="PF11838"/>
    </source>
</evidence>
<dbReference type="GO" id="GO:0070006">
    <property type="term" value="F:metalloaminopeptidase activity"/>
    <property type="evidence" value="ECO:0007669"/>
    <property type="project" value="TreeGrafter"/>
</dbReference>
<dbReference type="InterPro" id="IPR050344">
    <property type="entry name" value="Peptidase_M1_aminopeptidases"/>
</dbReference>
<evidence type="ECO:0000256" key="3">
    <source>
        <dbReference type="ARBA" id="ARBA00022670"/>
    </source>
</evidence>
<dbReference type="GO" id="GO:0006508">
    <property type="term" value="P:proteolysis"/>
    <property type="evidence" value="ECO:0007669"/>
    <property type="project" value="UniProtKB-KW"/>
</dbReference>
<sequence length="598" mass="67570">MPEKKEFKRLPTDVKPENYTLRLQPDLDKFTFKGQETIDVKVLSSTTSITLNSEEIEIQSACYKAADAGDQNLKAEVKFEPENASVVLSFPSALQPGSGQLCIDFTGELNDKMKGFYRSKYSSPSGEEKYGAVTQFEATDARRAFPCWDEPAVKATFDVTLVVPKNRVALSNMPVKSENDLPEDSTWKVVTYERTPIMSTYLLAFVVGEYDYVEDKDSDGVLVRVYTPVGKKEQGQFALEVAVKTLPFYNKYFQIAFPNVTPDQWVKVNCESVGVYRVQYSSETLDRFIPAIKNKTLPPRDRLGLQNDLFALARAGMISTVDVLKVVGAFVNEDDYTVWSDLTGNLGQISILLQNTDGFEDFKTFSKKLYKPVAQSLGWDAKESEGPLAAMLRELALTRLGKYGDEETVTEARKRFENHVSGKVPLPADLKGPVYLTVMVNGDETTFNQMMKLYDEADMQEEKVRISRCIGSIKSDELKKKVLDFAMSDKVRSQDTVFVIGGVTGTVQGRELCWQFVQDKWTELHERYKGGFLLSRLVEVSTDNFVTEARAKEVEKFFETHSAPAAERKIQQSVENIRLNAKWMERESTSVLKFLRSQ</sequence>
<dbReference type="InterPro" id="IPR034016">
    <property type="entry name" value="M1_APN-typ"/>
</dbReference>
<keyword evidence="7" id="KW-0482">Metalloprotease</keyword>
<evidence type="ECO:0000313" key="10">
    <source>
        <dbReference type="EnsemblMetazoa" id="G14427.11:cds"/>
    </source>
</evidence>
<evidence type="ECO:0000256" key="6">
    <source>
        <dbReference type="ARBA" id="ARBA00022833"/>
    </source>
</evidence>
<feature type="domain" description="Aminopeptidase N-like N-terminal" evidence="9">
    <location>
        <begin position="15"/>
        <end position="202"/>
    </location>
</feature>
<proteinExistence type="inferred from homology"/>
<feature type="domain" description="ERAP1-like C-terminal" evidence="8">
    <location>
        <begin position="265"/>
        <end position="578"/>
    </location>
</feature>
<evidence type="ECO:0000256" key="5">
    <source>
        <dbReference type="ARBA" id="ARBA00022801"/>
    </source>
</evidence>
<dbReference type="GO" id="GO:0042277">
    <property type="term" value="F:peptide binding"/>
    <property type="evidence" value="ECO:0007669"/>
    <property type="project" value="TreeGrafter"/>
</dbReference>
<keyword evidence="3" id="KW-0645">Protease</keyword>
<dbReference type="Proteomes" id="UP000005408">
    <property type="component" value="Unassembled WGS sequence"/>
</dbReference>
<dbReference type="GO" id="GO:0005737">
    <property type="term" value="C:cytoplasm"/>
    <property type="evidence" value="ECO:0007669"/>
    <property type="project" value="TreeGrafter"/>
</dbReference>
<dbReference type="GO" id="GO:0043171">
    <property type="term" value="P:peptide catabolic process"/>
    <property type="evidence" value="ECO:0007669"/>
    <property type="project" value="TreeGrafter"/>
</dbReference>
<dbReference type="PANTHER" id="PTHR11533:SF174">
    <property type="entry name" value="PUROMYCIN-SENSITIVE AMINOPEPTIDASE-RELATED"/>
    <property type="match status" value="1"/>
</dbReference>
<dbReference type="InterPro" id="IPR001930">
    <property type="entry name" value="Peptidase_M1"/>
</dbReference>
<dbReference type="GO" id="GO:0005615">
    <property type="term" value="C:extracellular space"/>
    <property type="evidence" value="ECO:0007669"/>
    <property type="project" value="TreeGrafter"/>
</dbReference>
<dbReference type="FunFam" id="2.60.40.1730:FF:000002">
    <property type="entry name" value="Aminopeptidase"/>
    <property type="match status" value="1"/>
</dbReference>
<evidence type="ECO:0000256" key="1">
    <source>
        <dbReference type="ARBA" id="ARBA00001947"/>
    </source>
</evidence>